<feature type="domain" description="Gfo/Idh/MocA-like oxidoreductase N-terminal" evidence="3">
    <location>
        <begin position="7"/>
        <end position="121"/>
    </location>
</feature>
<dbReference type="EMBL" id="PYAU01000001">
    <property type="protein sequence ID" value="PSL38621.1"/>
    <property type="molecule type" value="Genomic_DNA"/>
</dbReference>
<dbReference type="Gene3D" id="3.40.50.720">
    <property type="entry name" value="NAD(P)-binding Rossmann-like Domain"/>
    <property type="match status" value="1"/>
</dbReference>
<reference evidence="5 7" key="1">
    <citation type="submission" date="2018-03" db="EMBL/GenBank/DDBJ databases">
        <title>Genomic Encyclopedia of Archaeal and Bacterial Type Strains, Phase II (KMG-II): from individual species to whole genera.</title>
        <authorList>
            <person name="Goeker M."/>
        </authorList>
    </citation>
    <scope>NUCLEOTIDE SEQUENCE [LARGE SCALE GENOMIC DNA]</scope>
    <source>
        <strain evidence="5 7">DSM 21548</strain>
    </source>
</reference>
<evidence type="ECO:0000313" key="8">
    <source>
        <dbReference type="Proteomes" id="UP000268291"/>
    </source>
</evidence>
<keyword evidence="8" id="KW-1185">Reference proteome</keyword>
<dbReference type="EMBL" id="RZGY01000001">
    <property type="protein sequence ID" value="RUQ86875.1"/>
    <property type="molecule type" value="Genomic_DNA"/>
</dbReference>
<dbReference type="SUPFAM" id="SSF55347">
    <property type="entry name" value="Glyceraldehyde-3-phosphate dehydrogenase-like, C-terminal domain"/>
    <property type="match status" value="1"/>
</dbReference>
<dbReference type="PANTHER" id="PTHR43818:SF11">
    <property type="entry name" value="BCDNA.GH03377"/>
    <property type="match status" value="1"/>
</dbReference>
<protein>
    <submittedName>
        <fullName evidence="6">Gfo/Idh/MocA family oxidoreductase</fullName>
    </submittedName>
    <submittedName>
        <fullName evidence="5">Putative dehydrogenase</fullName>
    </submittedName>
</protein>
<dbReference type="InterPro" id="IPR050463">
    <property type="entry name" value="Gfo/Idh/MocA_oxidrdct_glycsds"/>
</dbReference>
<evidence type="ECO:0000256" key="2">
    <source>
        <dbReference type="ARBA" id="ARBA00023027"/>
    </source>
</evidence>
<evidence type="ECO:0000313" key="7">
    <source>
        <dbReference type="Proteomes" id="UP000241203"/>
    </source>
</evidence>
<dbReference type="PANTHER" id="PTHR43818">
    <property type="entry name" value="BCDNA.GH03377"/>
    <property type="match status" value="1"/>
</dbReference>
<evidence type="ECO:0000313" key="5">
    <source>
        <dbReference type="EMBL" id="PSL38621.1"/>
    </source>
</evidence>
<evidence type="ECO:0000259" key="4">
    <source>
        <dbReference type="Pfam" id="PF22725"/>
    </source>
</evidence>
<dbReference type="InterPro" id="IPR055170">
    <property type="entry name" value="GFO_IDH_MocA-like_dom"/>
</dbReference>
<reference evidence="6 8" key="2">
    <citation type="submission" date="2018-12" db="EMBL/GenBank/DDBJ databases">
        <authorList>
            <person name="hu s."/>
            <person name="Xu Y."/>
            <person name="Xu B."/>
            <person name="Li F."/>
        </authorList>
    </citation>
    <scope>NUCLEOTIDE SEQUENCE [LARGE SCALE GENOMIC DNA]</scope>
    <source>
        <strain evidence="6 8">KSW2-17</strain>
    </source>
</reference>
<organism evidence="5 7">
    <name type="scientific">Labedella gwakjiensis</name>
    <dbReference type="NCBI Taxonomy" id="390269"/>
    <lineage>
        <taxon>Bacteria</taxon>
        <taxon>Bacillati</taxon>
        <taxon>Actinomycetota</taxon>
        <taxon>Actinomycetes</taxon>
        <taxon>Micrococcales</taxon>
        <taxon>Microbacteriaceae</taxon>
        <taxon>Labedella</taxon>
    </lineage>
</organism>
<dbReference type="Gene3D" id="3.30.360.10">
    <property type="entry name" value="Dihydrodipicolinate Reductase, domain 2"/>
    <property type="match status" value="1"/>
</dbReference>
<dbReference type="GO" id="GO:0000166">
    <property type="term" value="F:nucleotide binding"/>
    <property type="evidence" value="ECO:0007669"/>
    <property type="project" value="InterPro"/>
</dbReference>
<name>A0A2P8GXE4_9MICO</name>
<dbReference type="RefSeq" id="WP_106563616.1">
    <property type="nucleotide sequence ID" value="NZ_PYAU01000001.1"/>
</dbReference>
<keyword evidence="1" id="KW-0560">Oxidoreductase</keyword>
<dbReference type="Pfam" id="PF22725">
    <property type="entry name" value="GFO_IDH_MocA_C3"/>
    <property type="match status" value="1"/>
</dbReference>
<dbReference type="Proteomes" id="UP000268291">
    <property type="component" value="Unassembled WGS sequence"/>
</dbReference>
<sequence>MSAGPVGVGIIGAGVISSQYLENLTVFPDVEVRFIADLDLDRAASQAEKFGVAASGTVDELLADDGIEIVVNLTIPKVHVEVAQRILAAGKHVWSEKPFALDRVSGQELLDAAHAAGLRVATAPDTFLGAGIQSSRRLIESGEIGAPLTALTLMQGPGPESWHPNPDFLFQEGAGPLFDIGPYYITALVQFFGPVKRVSAVASKAKPSRVIGSGPRAGESFDVTVPTHVAALFEFESGQTAQSVFSFDSKLRRTQFEVAGVDGTLTVPDPNMFDGDLLVQGDEDEPRTVAAAGSTFSRGTGVVELARAIRAGVPERASGELAFHVLDVMQSTIEAGESGAPVDVASTVEIVPPLPEAWDPSERTL</sequence>
<dbReference type="InterPro" id="IPR000683">
    <property type="entry name" value="Gfo/Idh/MocA-like_OxRdtase_N"/>
</dbReference>
<keyword evidence="2" id="KW-0520">NAD</keyword>
<comment type="caution">
    <text evidence="5">The sequence shown here is derived from an EMBL/GenBank/DDBJ whole genome shotgun (WGS) entry which is preliminary data.</text>
</comment>
<dbReference type="Pfam" id="PF01408">
    <property type="entry name" value="GFO_IDH_MocA"/>
    <property type="match status" value="1"/>
</dbReference>
<accession>A0A2P8GXE4</accession>
<evidence type="ECO:0000256" key="1">
    <source>
        <dbReference type="ARBA" id="ARBA00023002"/>
    </source>
</evidence>
<dbReference type="SUPFAM" id="SSF51735">
    <property type="entry name" value="NAD(P)-binding Rossmann-fold domains"/>
    <property type="match status" value="1"/>
</dbReference>
<gene>
    <name evidence="5" type="ORF">CLV49_2246</name>
    <name evidence="6" type="ORF">ELQ93_07990</name>
</gene>
<dbReference type="OrthoDB" id="9776544at2"/>
<dbReference type="InterPro" id="IPR036291">
    <property type="entry name" value="NAD(P)-bd_dom_sf"/>
</dbReference>
<feature type="domain" description="GFO/IDH/MocA-like oxidoreductase" evidence="4">
    <location>
        <begin position="133"/>
        <end position="265"/>
    </location>
</feature>
<dbReference type="GO" id="GO:0016491">
    <property type="term" value="F:oxidoreductase activity"/>
    <property type="evidence" value="ECO:0007669"/>
    <property type="project" value="UniProtKB-KW"/>
</dbReference>
<dbReference type="Proteomes" id="UP000241203">
    <property type="component" value="Unassembled WGS sequence"/>
</dbReference>
<evidence type="ECO:0000313" key="6">
    <source>
        <dbReference type="EMBL" id="RUQ86875.1"/>
    </source>
</evidence>
<proteinExistence type="predicted"/>
<dbReference type="AlphaFoldDB" id="A0A2P8GXE4"/>
<evidence type="ECO:0000259" key="3">
    <source>
        <dbReference type="Pfam" id="PF01408"/>
    </source>
</evidence>